<name>A0A0V1GZ23_9BILA</name>
<organism evidence="1 2">
    <name type="scientific">Trichinella zimbabwensis</name>
    <dbReference type="NCBI Taxonomy" id="268475"/>
    <lineage>
        <taxon>Eukaryota</taxon>
        <taxon>Metazoa</taxon>
        <taxon>Ecdysozoa</taxon>
        <taxon>Nematoda</taxon>
        <taxon>Enoplea</taxon>
        <taxon>Dorylaimia</taxon>
        <taxon>Trichinellida</taxon>
        <taxon>Trichinellidae</taxon>
        <taxon>Trichinella</taxon>
    </lineage>
</organism>
<accession>A0A0V1GZ23</accession>
<evidence type="ECO:0000313" key="2">
    <source>
        <dbReference type="Proteomes" id="UP000055024"/>
    </source>
</evidence>
<gene>
    <name evidence="1" type="ORF">T11_3047</name>
</gene>
<comment type="caution">
    <text evidence="1">The sequence shown here is derived from an EMBL/GenBank/DDBJ whole genome shotgun (WGS) entry which is preliminary data.</text>
</comment>
<proteinExistence type="predicted"/>
<evidence type="ECO:0000313" key="1">
    <source>
        <dbReference type="EMBL" id="KRZ03437.1"/>
    </source>
</evidence>
<reference evidence="1 2" key="1">
    <citation type="submission" date="2015-01" db="EMBL/GenBank/DDBJ databases">
        <title>Evolution of Trichinella species and genotypes.</title>
        <authorList>
            <person name="Korhonen P.K."/>
            <person name="Edoardo P."/>
            <person name="Giuseppe L.R."/>
            <person name="Gasser R.B."/>
        </authorList>
    </citation>
    <scope>NUCLEOTIDE SEQUENCE [LARGE SCALE GENOMIC DNA]</scope>
    <source>
        <strain evidence="1">ISS1029</strain>
    </source>
</reference>
<sequence>MKQFSHYCKMDYFQKITVNNKKKHDEAASCKSKMMIEFIDNLTDNRSLSKKIKRYLSICEIVMLTASKWDSNE</sequence>
<keyword evidence="2" id="KW-1185">Reference proteome</keyword>
<dbReference type="Proteomes" id="UP000055024">
    <property type="component" value="Unassembled WGS sequence"/>
</dbReference>
<dbReference type="EMBL" id="JYDP01000193">
    <property type="protein sequence ID" value="KRZ03437.1"/>
    <property type="molecule type" value="Genomic_DNA"/>
</dbReference>
<dbReference type="AlphaFoldDB" id="A0A0V1GZ23"/>
<protein>
    <submittedName>
        <fullName evidence="1">Uncharacterized protein</fullName>
    </submittedName>
</protein>